<dbReference type="EMBL" id="LAZR01002324">
    <property type="protein sequence ID" value="KKN31494.1"/>
    <property type="molecule type" value="Genomic_DNA"/>
</dbReference>
<sequence>MKISKCCRAKRFKETDLCLDCGEHAEFVGEELISVCGLCGDKHHEGYNCKAAGAKMQPHEFQGKSSGRCEICNKGHRSKIHNTKVYCKDCKYSVEIEHIDNMCVKIIRPAKLQEYTGIIIKDAKYNRITSNNKGECQYYERTMDEK</sequence>
<comment type="caution">
    <text evidence="1">The sequence shown here is derived from an EMBL/GenBank/DDBJ whole genome shotgun (WGS) entry which is preliminary data.</text>
</comment>
<evidence type="ECO:0000313" key="1">
    <source>
        <dbReference type="EMBL" id="KKN31494.1"/>
    </source>
</evidence>
<accession>A0A0F9PMS6</accession>
<reference evidence="1" key="1">
    <citation type="journal article" date="2015" name="Nature">
        <title>Complex archaea that bridge the gap between prokaryotes and eukaryotes.</title>
        <authorList>
            <person name="Spang A."/>
            <person name="Saw J.H."/>
            <person name="Jorgensen S.L."/>
            <person name="Zaremba-Niedzwiedzka K."/>
            <person name="Martijn J."/>
            <person name="Lind A.E."/>
            <person name="van Eijk R."/>
            <person name="Schleper C."/>
            <person name="Guy L."/>
            <person name="Ettema T.J."/>
        </authorList>
    </citation>
    <scope>NUCLEOTIDE SEQUENCE</scope>
</reference>
<organism evidence="1">
    <name type="scientific">marine sediment metagenome</name>
    <dbReference type="NCBI Taxonomy" id="412755"/>
    <lineage>
        <taxon>unclassified sequences</taxon>
        <taxon>metagenomes</taxon>
        <taxon>ecological metagenomes</taxon>
    </lineage>
</organism>
<dbReference type="AlphaFoldDB" id="A0A0F9PMS6"/>
<gene>
    <name evidence="1" type="ORF">LCGC14_0823230</name>
</gene>
<name>A0A0F9PMS6_9ZZZZ</name>
<protein>
    <submittedName>
        <fullName evidence="1">Uncharacterized protein</fullName>
    </submittedName>
</protein>
<proteinExistence type="predicted"/>